<keyword evidence="3" id="KW-1003">Cell membrane</keyword>
<dbReference type="STRING" id="59895.A0A103YIU2"/>
<dbReference type="InterPro" id="IPR003591">
    <property type="entry name" value="Leu-rich_rpt_typical-subtyp"/>
</dbReference>
<evidence type="ECO:0000256" key="2">
    <source>
        <dbReference type="ARBA" id="ARBA00009592"/>
    </source>
</evidence>
<dbReference type="GO" id="GO:0006952">
    <property type="term" value="P:defense response"/>
    <property type="evidence" value="ECO:0007669"/>
    <property type="project" value="UniProtKB-ARBA"/>
</dbReference>
<dbReference type="PROSITE" id="PS51450">
    <property type="entry name" value="LRR"/>
    <property type="match status" value="3"/>
</dbReference>
<dbReference type="PANTHER" id="PTHR48061:SF2">
    <property type="entry name" value="RECEPTOR LIKE PROTEIN 30-LIKE"/>
    <property type="match status" value="1"/>
</dbReference>
<keyword evidence="8 12" id="KW-1133">Transmembrane helix</keyword>
<feature type="domain" description="Disease resistance R13L4/SHOC-2-like LRR" evidence="14">
    <location>
        <begin position="222"/>
        <end position="414"/>
    </location>
</feature>
<name>A0A103YIU2_CYNCS</name>
<evidence type="ECO:0000256" key="4">
    <source>
        <dbReference type="ARBA" id="ARBA00022614"/>
    </source>
</evidence>
<comment type="similarity">
    <text evidence="2">Belongs to the RLP family.</text>
</comment>
<evidence type="ECO:0000313" key="15">
    <source>
        <dbReference type="EMBL" id="KVI09906.1"/>
    </source>
</evidence>
<reference evidence="15 16" key="1">
    <citation type="journal article" date="2016" name="Sci. Rep.">
        <title>The genome sequence of the outbreeding globe artichoke constructed de novo incorporating a phase-aware low-pass sequencing strategy of F1 progeny.</title>
        <authorList>
            <person name="Scaglione D."/>
            <person name="Reyes-Chin-Wo S."/>
            <person name="Acquadro A."/>
            <person name="Froenicke L."/>
            <person name="Portis E."/>
            <person name="Beitel C."/>
            <person name="Tirone M."/>
            <person name="Mauro R."/>
            <person name="Lo Monaco A."/>
            <person name="Mauromicale G."/>
            <person name="Faccioli P."/>
            <person name="Cattivelli L."/>
            <person name="Rieseberg L."/>
            <person name="Michelmore R."/>
            <person name="Lanteri S."/>
        </authorList>
    </citation>
    <scope>NUCLEOTIDE SEQUENCE [LARGE SCALE GENOMIC DNA]</scope>
    <source>
        <strain evidence="15">2C</strain>
    </source>
</reference>
<evidence type="ECO:0000256" key="7">
    <source>
        <dbReference type="ARBA" id="ARBA00022737"/>
    </source>
</evidence>
<feature type="transmembrane region" description="Helical" evidence="12">
    <location>
        <begin position="1866"/>
        <end position="1890"/>
    </location>
</feature>
<evidence type="ECO:0000256" key="9">
    <source>
        <dbReference type="ARBA" id="ARBA00023136"/>
    </source>
</evidence>
<evidence type="ECO:0000259" key="13">
    <source>
        <dbReference type="Pfam" id="PF08263"/>
    </source>
</evidence>
<dbReference type="Pfam" id="PF13855">
    <property type="entry name" value="LRR_8"/>
    <property type="match status" value="4"/>
</dbReference>
<protein>
    <submittedName>
        <fullName evidence="15">Leucine-rich repeat-containing protein</fullName>
    </submittedName>
</protein>
<dbReference type="Pfam" id="PF08263">
    <property type="entry name" value="LRRNT_2"/>
    <property type="match status" value="2"/>
</dbReference>
<dbReference type="InterPro" id="IPR055414">
    <property type="entry name" value="LRR_R13L4/SHOC2-like"/>
</dbReference>
<dbReference type="Gene3D" id="3.80.10.10">
    <property type="entry name" value="Ribonuclease Inhibitor"/>
    <property type="match status" value="10"/>
</dbReference>
<organism evidence="15 16">
    <name type="scientific">Cynara cardunculus var. scolymus</name>
    <name type="common">Globe artichoke</name>
    <name type="synonym">Cynara scolymus</name>
    <dbReference type="NCBI Taxonomy" id="59895"/>
    <lineage>
        <taxon>Eukaryota</taxon>
        <taxon>Viridiplantae</taxon>
        <taxon>Streptophyta</taxon>
        <taxon>Embryophyta</taxon>
        <taxon>Tracheophyta</taxon>
        <taxon>Spermatophyta</taxon>
        <taxon>Magnoliopsida</taxon>
        <taxon>eudicotyledons</taxon>
        <taxon>Gunneridae</taxon>
        <taxon>Pentapetalae</taxon>
        <taxon>asterids</taxon>
        <taxon>campanulids</taxon>
        <taxon>Asterales</taxon>
        <taxon>Asteraceae</taxon>
        <taxon>Carduoideae</taxon>
        <taxon>Cardueae</taxon>
        <taxon>Carduinae</taxon>
        <taxon>Cynara</taxon>
    </lineage>
</organism>
<dbReference type="Pfam" id="PF00560">
    <property type="entry name" value="LRR_1"/>
    <property type="match status" value="7"/>
</dbReference>
<dbReference type="Pfam" id="PF23598">
    <property type="entry name" value="LRR_14"/>
    <property type="match status" value="1"/>
</dbReference>
<evidence type="ECO:0000256" key="5">
    <source>
        <dbReference type="ARBA" id="ARBA00022692"/>
    </source>
</evidence>
<dbReference type="FunFam" id="3.80.10.10:FF:000111">
    <property type="entry name" value="LRR receptor-like serine/threonine-protein kinase ERECTA"/>
    <property type="match status" value="1"/>
</dbReference>
<comment type="subcellular location">
    <subcellularLocation>
        <location evidence="1">Cell membrane</location>
        <topology evidence="1">Single-pass type I membrane protein</topology>
    </subcellularLocation>
</comment>
<keyword evidence="6" id="KW-0732">Signal</keyword>
<keyword evidence="16" id="KW-1185">Reference proteome</keyword>
<dbReference type="GO" id="GO:0005886">
    <property type="term" value="C:plasma membrane"/>
    <property type="evidence" value="ECO:0007669"/>
    <property type="project" value="UniProtKB-SubCell"/>
</dbReference>
<evidence type="ECO:0000256" key="6">
    <source>
        <dbReference type="ARBA" id="ARBA00022729"/>
    </source>
</evidence>
<sequence length="1923" mass="214116">MMNWSTSIDCCDWDGVICNHFTGDVIALDLSCAMLRGTIHPNSTLFNLPRLQRLNLAFNDFTDSQLPREIGRFVDSLTHLNISQCGFTGQVPSDISLLRKLVSLDLSSNGVSLQLKPRVLNNLLRNSTLLRDLSLADVNIGLVLPTYLDIPPSLKLLNLSFTGLQGKLPDNIFNLRYLEKLDLSYNNDLDSRLPEVNTSTSVALEWLSLSSTNLSGEIPYSIGHLKYLNYLDLSLNKGLSGEIPYSIGHLESLNTLRLDYCGLAGSLPKSIVNLRHLTTLDLSSNMLNGSLPSGFFALRSLKLLSLTQNQFVGKIDVLDQDSSSQSFRQLVNLTHLDLSFNSFRGVWELDALLSSLTTLVELRLSQSGLSVVTNNANRYVNPDFQFLHLASCKLKVFPESLRAMKKLQSLDLSSNEIHGHIPDWATEIGGKGMFHLDLSHNFITGLPRFQWDGLTELHLESNRIEGPFPPSICNLSNIWYLNISDNLFGGVIPQCIQNIHSSLWIADLGNNLFHGSIPNAYKDCGQLQGLILNGNHLEGEVPSSLSNCQYLEVLNLGNNLLNGTFPSWLGDLPFLQVLVLKSNKLHGPIKTSSAGKAPFPCLQVLDLSNNGFVGDLPRQYFQNFNAMKNVVKNGTRSTYLNTGGMYYSIVVAVKGVEQNFPKIYVDYTIIDLSSNKFESKIPDIIGNLSSLIVLNLSHNSLTGRIPNALGNLSEIESLDLSRNQLTGEIPQSLAALTFLGFLNLSQNRLMGRIPEGKQFNTFEGNSFGGNPQLCGLPLPEKCERPHEPQLETDGDTESEFTWRAVMLGCGCGTILGLSQHLRSGCVRCTRRLLPLFVINCVWIIRSANIFDLVRSGLPSTVLLLVPFGSNLKRMSHSKLFLSILLFFFFIQYASFSSNNSHICSATQSHALLLFKQDLFSTDRSYKYSSVGSVCHDLLGSNYYPIMMNWKTNVDCCNWDGVTCNHFSGDVIGLDLSCGMLRGIIHFNTTLFNLPHLQRLNLAYNDLYRSQLPNEIGRFSNSLTHLNISQCGFTGQVPKDITLLHKLVSLDLSSNKFDFKLEPHVLNSLFQNSTHLRDLSLADVSISSVLPPYLNISPSLKLLYLRSTGLQGKLPNNIFNLQYLEKLDLSYNNLTAGRSSKANTSIGIPLKLLGLQGTRLSSREISDSIGHLKSLNYLDISATNLLGEIPHSIGHLESLNTLVLVSCGLMGPLPKFLVNLRYLTHLYLYANMLNGTLPSWLFTLPLQTVYLGNNMFSGSLPSQVFTMQSLKRLSLGYNQFSGVIDVLDQGPTLQTFQQLVNLTYLDLAHNNFSGEWELDTLLSSLKTLVGLDLSYSGLTVTTNNANHYVSPDFWMLYLSSCKLKVFPESLKAMKNLEYLDLSRNEIHGHIPEWVGKIGGNKLSYLDLSYNFITGLPPFQWDLHYLYLQSNLIQGSFPLSICNMSNLWHLEMSNNSFGGVIPQCFGNISSSLVRIGLGNNYFHGSIPHLYKGCGELQQLFLNENQFEGEVPSSLSECHSLMQLDMHSNKIQGPFPPSICNMSNLQYLRMSDNRFDGVILQCFENIISNPYLRMVDLGDNYFHGTIPSTYKDCGYLEGLMLNGNQLDGEVPSSLFKCQSLKVLDLGNNHLNGTFPGWLGDLPLLQVLDLKSNNFHGPIETSSMGRNPFPSLQVLDLSHNGFVGHLPRKYFQSFDAMKNVVKSHKTPEYLVVGGYYYSIIVAVKGVQLNFPQISVDYTILDLSNNMFEGQIPDIIGDLSSLIVLNLSHNNLTGRIPHALGNLSEIESLDLSWNHLTEEIPQSLAALTFLAFLNLSQNHLVGRIPEGKQFNTFEANSFGGNPKLCGIPLPEKCEHPHEQQLEDDEETESGFTWRVVMLGYGCGTLLGLVMGYLMLSTGKPKWFNAIADAGADMIQPRRNKRRYIFIGK</sequence>
<dbReference type="SUPFAM" id="SSF52047">
    <property type="entry name" value="RNI-like"/>
    <property type="match status" value="2"/>
</dbReference>
<dbReference type="Proteomes" id="UP000243975">
    <property type="component" value="Unassembled WGS sequence"/>
</dbReference>
<dbReference type="Gramene" id="KVI09906">
    <property type="protein sequence ID" value="KVI09906"/>
    <property type="gene ID" value="Ccrd_011691"/>
</dbReference>
<dbReference type="FunFam" id="3.80.10.10:FF:000213">
    <property type="entry name" value="Tyrosine-sulfated glycopeptide receptor 1"/>
    <property type="match status" value="1"/>
</dbReference>
<dbReference type="PANTHER" id="PTHR48061">
    <property type="entry name" value="LEUCINE-RICH REPEAT RECEPTOR PROTEIN KINASE EMS1-LIKE-RELATED"/>
    <property type="match status" value="1"/>
</dbReference>
<feature type="domain" description="Leucine-rich repeat-containing N-terminal plant-type" evidence="13">
    <location>
        <begin position="946"/>
        <end position="964"/>
    </location>
</feature>
<evidence type="ECO:0000256" key="1">
    <source>
        <dbReference type="ARBA" id="ARBA00004251"/>
    </source>
</evidence>
<dbReference type="EMBL" id="LEKV01001037">
    <property type="protein sequence ID" value="KVI09906.1"/>
    <property type="molecule type" value="Genomic_DNA"/>
</dbReference>
<evidence type="ECO:0000256" key="10">
    <source>
        <dbReference type="ARBA" id="ARBA00023170"/>
    </source>
</evidence>
<dbReference type="InterPro" id="IPR013210">
    <property type="entry name" value="LRR_N_plant-typ"/>
</dbReference>
<evidence type="ECO:0000256" key="12">
    <source>
        <dbReference type="SAM" id="Phobius"/>
    </source>
</evidence>
<dbReference type="FunFam" id="3.80.10.10:FF:000095">
    <property type="entry name" value="LRR receptor-like serine/threonine-protein kinase GSO1"/>
    <property type="match status" value="3"/>
</dbReference>
<evidence type="ECO:0000259" key="14">
    <source>
        <dbReference type="Pfam" id="PF23598"/>
    </source>
</evidence>
<feature type="domain" description="Leucine-rich repeat-containing N-terminal plant-type" evidence="13">
    <location>
        <begin position="3"/>
        <end position="19"/>
    </location>
</feature>
<proteinExistence type="inferred from homology"/>
<keyword evidence="11" id="KW-0325">Glycoprotein</keyword>
<dbReference type="InterPro" id="IPR001611">
    <property type="entry name" value="Leu-rich_rpt"/>
</dbReference>
<keyword evidence="5 12" id="KW-0812">Transmembrane</keyword>
<dbReference type="FunFam" id="3.80.10.10:FF:000041">
    <property type="entry name" value="LRR receptor-like serine/threonine-protein kinase ERECTA"/>
    <property type="match status" value="2"/>
</dbReference>
<dbReference type="InterPro" id="IPR032675">
    <property type="entry name" value="LRR_dom_sf"/>
</dbReference>
<dbReference type="SMART" id="SM00365">
    <property type="entry name" value="LRR_SD22"/>
    <property type="match status" value="11"/>
</dbReference>
<evidence type="ECO:0000256" key="3">
    <source>
        <dbReference type="ARBA" id="ARBA00022475"/>
    </source>
</evidence>
<dbReference type="Pfam" id="PF13516">
    <property type="entry name" value="LRR_6"/>
    <property type="match status" value="1"/>
</dbReference>
<dbReference type="SUPFAM" id="SSF52058">
    <property type="entry name" value="L domain-like"/>
    <property type="match status" value="3"/>
</dbReference>
<dbReference type="InterPro" id="IPR046956">
    <property type="entry name" value="RLP23-like"/>
</dbReference>
<comment type="caution">
    <text evidence="15">The sequence shown here is derived from an EMBL/GenBank/DDBJ whole genome shotgun (WGS) entry which is preliminary data.</text>
</comment>
<dbReference type="SMART" id="SM00369">
    <property type="entry name" value="LRR_TYP"/>
    <property type="match status" value="21"/>
</dbReference>
<evidence type="ECO:0000313" key="16">
    <source>
        <dbReference type="Proteomes" id="UP000243975"/>
    </source>
</evidence>
<keyword evidence="10" id="KW-0675">Receptor</keyword>
<gene>
    <name evidence="15" type="ORF">Ccrd_011691</name>
</gene>
<keyword evidence="9 12" id="KW-0472">Membrane</keyword>
<dbReference type="OMA" id="DLHTNKF"/>
<dbReference type="GO" id="GO:0051707">
    <property type="term" value="P:response to other organism"/>
    <property type="evidence" value="ECO:0007669"/>
    <property type="project" value="UniProtKB-ARBA"/>
</dbReference>
<evidence type="ECO:0000256" key="8">
    <source>
        <dbReference type="ARBA" id="ARBA00022989"/>
    </source>
</evidence>
<keyword evidence="7" id="KW-0677">Repeat</keyword>
<accession>A0A103YIU2</accession>
<keyword evidence="4" id="KW-0433">Leucine-rich repeat</keyword>
<evidence type="ECO:0000256" key="11">
    <source>
        <dbReference type="ARBA" id="ARBA00023180"/>
    </source>
</evidence>